<dbReference type="Gene3D" id="2.170.130.10">
    <property type="entry name" value="TonB-dependent receptor, plug domain"/>
    <property type="match status" value="1"/>
</dbReference>
<dbReference type="InterPro" id="IPR037066">
    <property type="entry name" value="Plug_dom_sf"/>
</dbReference>
<dbReference type="InterPro" id="IPR012910">
    <property type="entry name" value="Plug_dom"/>
</dbReference>
<dbReference type="RefSeq" id="WP_169677233.1">
    <property type="nucleotide sequence ID" value="NZ_JABBHF010000017.1"/>
</dbReference>
<gene>
    <name evidence="2" type="ORF">HHX25_20310</name>
</gene>
<evidence type="ECO:0000313" key="2">
    <source>
        <dbReference type="EMBL" id="NMH89856.1"/>
    </source>
</evidence>
<evidence type="ECO:0000313" key="3">
    <source>
        <dbReference type="Proteomes" id="UP000746690"/>
    </source>
</evidence>
<dbReference type="PROSITE" id="PS00018">
    <property type="entry name" value="EF_HAND_1"/>
    <property type="match status" value="1"/>
</dbReference>
<dbReference type="Proteomes" id="UP000746690">
    <property type="component" value="Unassembled WGS sequence"/>
</dbReference>
<protein>
    <submittedName>
        <fullName evidence="2">SusC/RagA family TonB-linked outer membrane protein</fullName>
    </submittedName>
</protein>
<sequence>MIKTKTLYLVLVVIFYILPFGVEAQEESALNAVSATITNKSGDALEGVHILASKSRNRAVTNENGSFSIKVQVKDILVLTRLGYERMVVYIDNGSLESESIVLKQWGVIEPQEDTNIALGSMPFERITGSVERITGEELNDFPTAFTREALAGRLSGLQTSYNNGSTVAESFGNSIRGQGVGQLFVDGIPSVDIVLTPAEIDDVVIAKDYGSSFMYGTLGAPGAIIVNTKHGLPGGRLFRFKSRTGVRTPTFLPNTMNAQDYARNYNIALSNDGLSPIYTQSDIDDYTNGTNPVMNPNNDYYEDFANGISTYTHLTGDFSGGNEDVQYFSHLGYYTTDGIENVGEGRKLTRLRLNNNVQIKFGNTGHVNVGIGGSFNKRNEPRLNANSAFNTMYNYPANAIPYKINDTIFGRTQEFGTNLLVDLANGNIMEDERRDAFARIGLDLDLSEVTEGLTLKGLVGMYTLNVLSSFLDLRPHTAEPVFTPNGDGTYETSFREFSPEKISFNFSKLGDRVDRSQYIQANLHYNRDFSKNHKVIADVFFTNQKLTGSQLQQNTIYRNIGLRANYLLNEKYVLEGKLLNSPIRQLSQDERDKINYDAGIAWLLHKESFLDSADWLNFLKFRANFGVQSRPVSQFFISEHQYGSSGAGTFGVFRGETAGAGGSNRVFTASDLVTPKQEYLSVGLDFQMFNSKVNGQLNYFNIRNYDQITVASNLYAIIPSNYTPLMSYGDSRRRGVDANISYNNKIGDFAYKLGVNAMYNVSYNTLSNSITYPRGEEQRNAIGNQGGRIIGLQAAGIFQNDAEIASATPQLFGEVKPGDIRYVDFNNDGVIDEKDYHEVGKSPRVSFGLNYMMQYKNWSFSIHGDGVLGGKYVEQLNWNRGINDYTQELANSWPVSNSLPRLTTLSNSNNYRTSSFWLKDASYFNVRSIMVAYSLPQNLLKDIGVKEFSLSGSVKNPFVISSNKERFMPSRNKGYSEHPVLKAFELGIQVSF</sequence>
<keyword evidence="3" id="KW-1185">Reference proteome</keyword>
<feature type="domain" description="TonB-dependent receptor plug" evidence="1">
    <location>
        <begin position="126"/>
        <end position="221"/>
    </location>
</feature>
<dbReference type="NCBIfam" id="TIGR04056">
    <property type="entry name" value="OMP_RagA_SusC"/>
    <property type="match status" value="1"/>
</dbReference>
<dbReference type="EMBL" id="JABBHF010000017">
    <property type="protein sequence ID" value="NMH89856.1"/>
    <property type="molecule type" value="Genomic_DNA"/>
</dbReference>
<dbReference type="SUPFAM" id="SSF49464">
    <property type="entry name" value="Carboxypeptidase regulatory domain-like"/>
    <property type="match status" value="1"/>
</dbReference>
<comment type="caution">
    <text evidence="2">The sequence shown here is derived from an EMBL/GenBank/DDBJ whole genome shotgun (WGS) entry which is preliminary data.</text>
</comment>
<dbReference type="Pfam" id="PF07715">
    <property type="entry name" value="Plug"/>
    <property type="match status" value="1"/>
</dbReference>
<organism evidence="2 3">
    <name type="scientific">Flavivirga algicola</name>
    <dbReference type="NCBI Taxonomy" id="2729136"/>
    <lineage>
        <taxon>Bacteria</taxon>
        <taxon>Pseudomonadati</taxon>
        <taxon>Bacteroidota</taxon>
        <taxon>Flavobacteriia</taxon>
        <taxon>Flavobacteriales</taxon>
        <taxon>Flavobacteriaceae</taxon>
        <taxon>Flavivirga</taxon>
    </lineage>
</organism>
<dbReference type="InterPro" id="IPR023996">
    <property type="entry name" value="TonB-dep_OMP_SusC/RagA"/>
</dbReference>
<dbReference type="SUPFAM" id="SSF56935">
    <property type="entry name" value="Porins"/>
    <property type="match status" value="1"/>
</dbReference>
<proteinExistence type="predicted"/>
<evidence type="ECO:0000259" key="1">
    <source>
        <dbReference type="Pfam" id="PF07715"/>
    </source>
</evidence>
<dbReference type="InterPro" id="IPR018247">
    <property type="entry name" value="EF_Hand_1_Ca_BS"/>
</dbReference>
<dbReference type="InterPro" id="IPR008969">
    <property type="entry name" value="CarboxyPept-like_regulatory"/>
</dbReference>
<accession>A0ABX1S3A7</accession>
<name>A0ABX1S3A7_9FLAO</name>
<reference evidence="2 3" key="1">
    <citation type="submission" date="2020-04" db="EMBL/GenBank/DDBJ databases">
        <title>A Flavivirga sp. nov.</title>
        <authorList>
            <person name="Sun X."/>
        </authorList>
    </citation>
    <scope>NUCLEOTIDE SEQUENCE [LARGE SCALE GENOMIC DNA]</scope>
    <source>
        <strain evidence="2 3">Y03</strain>
    </source>
</reference>